<feature type="transmembrane region" description="Helical" evidence="6">
    <location>
        <begin position="166"/>
        <end position="185"/>
    </location>
</feature>
<feature type="transmembrane region" description="Helical" evidence="6">
    <location>
        <begin position="270"/>
        <end position="295"/>
    </location>
</feature>
<feature type="transmembrane region" description="Helical" evidence="6">
    <location>
        <begin position="375"/>
        <end position="397"/>
    </location>
</feature>
<dbReference type="InterPro" id="IPR050833">
    <property type="entry name" value="Poly_Biosynth_Transport"/>
</dbReference>
<keyword evidence="8" id="KW-1185">Reference proteome</keyword>
<keyword evidence="4 6" id="KW-1133">Transmembrane helix</keyword>
<feature type="transmembrane region" description="Helical" evidence="6">
    <location>
        <begin position="234"/>
        <end position="258"/>
    </location>
</feature>
<dbReference type="GO" id="GO:0005886">
    <property type="term" value="C:plasma membrane"/>
    <property type="evidence" value="ECO:0007669"/>
    <property type="project" value="UniProtKB-SubCell"/>
</dbReference>
<keyword evidence="2" id="KW-1003">Cell membrane</keyword>
<feature type="transmembrane region" description="Helical" evidence="6">
    <location>
        <begin position="348"/>
        <end position="368"/>
    </location>
</feature>
<dbReference type="EMBL" id="PXYL01000009">
    <property type="protein sequence ID" value="PSJ58894.1"/>
    <property type="molecule type" value="Genomic_DNA"/>
</dbReference>
<dbReference type="RefSeq" id="WP_106725428.1">
    <property type="nucleotide sequence ID" value="NZ_PXYL01000009.1"/>
</dbReference>
<feature type="transmembrane region" description="Helical" evidence="6">
    <location>
        <begin position="191"/>
        <end position="213"/>
    </location>
</feature>
<gene>
    <name evidence="7" type="ORF">C7I85_18220</name>
</gene>
<dbReference type="PANTHER" id="PTHR30250">
    <property type="entry name" value="PST FAMILY PREDICTED COLANIC ACID TRANSPORTER"/>
    <property type="match status" value="1"/>
</dbReference>
<feature type="transmembrane region" description="Helical" evidence="6">
    <location>
        <begin position="58"/>
        <end position="76"/>
    </location>
</feature>
<organism evidence="7 8">
    <name type="scientific">Pseudaminobacter soli</name>
    <name type="common">ex Li et al. 2025</name>
    <dbReference type="NCBI Taxonomy" id="1295366"/>
    <lineage>
        <taxon>Bacteria</taxon>
        <taxon>Pseudomonadati</taxon>
        <taxon>Pseudomonadota</taxon>
        <taxon>Alphaproteobacteria</taxon>
        <taxon>Hyphomicrobiales</taxon>
        <taxon>Phyllobacteriaceae</taxon>
        <taxon>Pseudaminobacter</taxon>
    </lineage>
</organism>
<feature type="transmembrane region" description="Helical" evidence="6">
    <location>
        <begin position="136"/>
        <end position="154"/>
    </location>
</feature>
<dbReference type="Pfam" id="PF13440">
    <property type="entry name" value="Polysacc_synt_3"/>
    <property type="match status" value="1"/>
</dbReference>
<evidence type="ECO:0000256" key="5">
    <source>
        <dbReference type="ARBA" id="ARBA00023136"/>
    </source>
</evidence>
<proteinExistence type="predicted"/>
<feature type="transmembrane region" description="Helical" evidence="6">
    <location>
        <begin position="307"/>
        <end position="336"/>
    </location>
</feature>
<evidence type="ECO:0000256" key="3">
    <source>
        <dbReference type="ARBA" id="ARBA00022692"/>
    </source>
</evidence>
<dbReference type="OrthoDB" id="9127589at2"/>
<keyword evidence="3 6" id="KW-0812">Transmembrane</keyword>
<name>A0A2P7S8U9_9HYPH</name>
<dbReference type="AlphaFoldDB" id="A0A2P7S8U9"/>
<comment type="caution">
    <text evidence="7">The sequence shown here is derived from an EMBL/GenBank/DDBJ whole genome shotgun (WGS) entry which is preliminary data.</text>
</comment>
<feature type="transmembrane region" description="Helical" evidence="6">
    <location>
        <begin position="97"/>
        <end position="116"/>
    </location>
</feature>
<evidence type="ECO:0000313" key="7">
    <source>
        <dbReference type="EMBL" id="PSJ58894.1"/>
    </source>
</evidence>
<evidence type="ECO:0000313" key="8">
    <source>
        <dbReference type="Proteomes" id="UP000240653"/>
    </source>
</evidence>
<evidence type="ECO:0000256" key="1">
    <source>
        <dbReference type="ARBA" id="ARBA00004651"/>
    </source>
</evidence>
<evidence type="ECO:0008006" key="9">
    <source>
        <dbReference type="Google" id="ProtNLM"/>
    </source>
</evidence>
<sequence>MRSLRTLISQSADLRVFSLGLIWSILGTVAVRLTPMITTILISHWFGIESVGRFGVTYSTLVSATFLASTGVNLMATRNIAAYATTDPGTAGRLAGMALLLVAGASVLIGLAIFHFSDAIAERLLRQPELAFYLRVISPIVVVSALNNVQVAILNGLQQFKTIARLNMVMGGLMIASVPIGLYFHGLTGSFTALGCAYLAGSLITAPAMLRALKTRGIPIAFRGALSQWPMITRYAIPALLASILFEPVNWICTTIVVGKPDGLQQVGLYFIAMQLETLLLFAPQIVVQVTIPMLSTGFGEHNRRRVLNVLGMGIGTNLVIALGFVTVMMLFGNWFLVLFKLDPAQHWPIFMVVVFASAMIAGALPLGQVPVSSGYMWTGLSITAGWAATFIVGTWFLQDHGAYGMVIARAIAWGLQTLIYIGFTRFAIGRTPSASLPRPA</sequence>
<evidence type="ECO:0000256" key="6">
    <source>
        <dbReference type="SAM" id="Phobius"/>
    </source>
</evidence>
<accession>A0A2P7S8U9</accession>
<evidence type="ECO:0000256" key="4">
    <source>
        <dbReference type="ARBA" id="ARBA00022989"/>
    </source>
</evidence>
<protein>
    <recommendedName>
        <fullName evidence="9">Multidrug resistance protein NorM</fullName>
    </recommendedName>
</protein>
<dbReference type="PANTHER" id="PTHR30250:SF11">
    <property type="entry name" value="O-ANTIGEN TRANSPORTER-RELATED"/>
    <property type="match status" value="1"/>
</dbReference>
<feature type="transmembrane region" description="Helical" evidence="6">
    <location>
        <begin position="403"/>
        <end position="424"/>
    </location>
</feature>
<reference evidence="7 8" key="1">
    <citation type="submission" date="2018-03" db="EMBL/GenBank/DDBJ databases">
        <title>The draft genome of Mesorhizobium soli JCM 19897.</title>
        <authorList>
            <person name="Li L."/>
            <person name="Liu L."/>
            <person name="Liang L."/>
            <person name="Wang T."/>
            <person name="Zhang X."/>
        </authorList>
    </citation>
    <scope>NUCLEOTIDE SEQUENCE [LARGE SCALE GENOMIC DNA]</scope>
    <source>
        <strain evidence="7 8">JCM 19897</strain>
    </source>
</reference>
<evidence type="ECO:0000256" key="2">
    <source>
        <dbReference type="ARBA" id="ARBA00022475"/>
    </source>
</evidence>
<comment type="subcellular location">
    <subcellularLocation>
        <location evidence="1">Cell membrane</location>
        <topology evidence="1">Multi-pass membrane protein</topology>
    </subcellularLocation>
</comment>
<dbReference type="Proteomes" id="UP000240653">
    <property type="component" value="Unassembled WGS sequence"/>
</dbReference>
<keyword evidence="5 6" id="KW-0472">Membrane</keyword>
<feature type="transmembrane region" description="Helical" evidence="6">
    <location>
        <begin position="21"/>
        <end position="46"/>
    </location>
</feature>